<dbReference type="PANTHER" id="PTHR34105">
    <property type="entry name" value="PROLINE-, GLUTAMIC ACID- AND LEUCINE-RICH PROTEIN 1"/>
    <property type="match status" value="1"/>
</dbReference>
<comment type="caution">
    <text evidence="5">The sequence shown here is derived from an EMBL/GenBank/DDBJ whole genome shotgun (WGS) entry which is preliminary data.</text>
</comment>
<accession>A0AAN9G0L3</accession>
<comment type="similarity">
    <text evidence="2">Belongs to the RIX1/PELP1 family.</text>
</comment>
<evidence type="ECO:0000259" key="4">
    <source>
        <dbReference type="Pfam" id="PF08167"/>
    </source>
</evidence>
<keyword evidence="3" id="KW-0539">Nucleus</keyword>
<gene>
    <name evidence="5" type="ORF">V1264_010336</name>
</gene>
<evidence type="ECO:0000313" key="5">
    <source>
        <dbReference type="EMBL" id="KAK7090559.1"/>
    </source>
</evidence>
<sequence>MAHYIDNVLSFAKPLISGDSKQNSRHFENLIKATAEHGLAALKDPDVLNGVVAEINSCLNSSQKRLEGLSALKPVAISCSDQVFSNNCQTWFQLLLQALQSYGSPRQHQLTLQLLTVIIQRVTAFPELDREFGTAKIKTLLPTLLLLCSKSTEEAVSSLHCIMACIKFFPGPTSLFKTKIEAVLVEGLDSASPPQVYTRCYAALARCSTGGHRGDKHREGWSTLYDKLIATLNYTLSQLYQGFETGL</sequence>
<dbReference type="AlphaFoldDB" id="A0AAN9G0L3"/>
<organism evidence="5 6">
    <name type="scientific">Littorina saxatilis</name>
    <dbReference type="NCBI Taxonomy" id="31220"/>
    <lineage>
        <taxon>Eukaryota</taxon>
        <taxon>Metazoa</taxon>
        <taxon>Spiralia</taxon>
        <taxon>Lophotrochozoa</taxon>
        <taxon>Mollusca</taxon>
        <taxon>Gastropoda</taxon>
        <taxon>Caenogastropoda</taxon>
        <taxon>Littorinimorpha</taxon>
        <taxon>Littorinoidea</taxon>
        <taxon>Littorinidae</taxon>
        <taxon>Littorina</taxon>
    </lineage>
</organism>
<dbReference type="InterPro" id="IPR016024">
    <property type="entry name" value="ARM-type_fold"/>
</dbReference>
<dbReference type="Pfam" id="PF08167">
    <property type="entry name" value="RIX1"/>
    <property type="match status" value="1"/>
</dbReference>
<dbReference type="PANTHER" id="PTHR34105:SF1">
    <property type="entry name" value="PROLINE-, GLUTAMIC ACID- AND LEUCINE-RICH PROTEIN 1"/>
    <property type="match status" value="1"/>
</dbReference>
<dbReference type="Gene3D" id="1.25.10.10">
    <property type="entry name" value="Leucine-rich Repeat Variant"/>
    <property type="match status" value="1"/>
</dbReference>
<evidence type="ECO:0000256" key="2">
    <source>
        <dbReference type="ARBA" id="ARBA00010511"/>
    </source>
</evidence>
<dbReference type="InterPro" id="IPR012583">
    <property type="entry name" value="RIX1_N"/>
</dbReference>
<dbReference type="EMBL" id="JBAMIC010000024">
    <property type="protein sequence ID" value="KAK7090559.1"/>
    <property type="molecule type" value="Genomic_DNA"/>
</dbReference>
<protein>
    <recommendedName>
        <fullName evidence="4">Pre-rRNA-processing protein RIX1 N-terminal domain-containing protein</fullName>
    </recommendedName>
</protein>
<dbReference type="InterPro" id="IPR011989">
    <property type="entry name" value="ARM-like"/>
</dbReference>
<keyword evidence="6" id="KW-1185">Reference proteome</keyword>
<feature type="domain" description="Pre-rRNA-processing protein RIX1 N-terminal" evidence="4">
    <location>
        <begin position="25"/>
        <end position="192"/>
    </location>
</feature>
<name>A0AAN9G0L3_9CAEN</name>
<reference evidence="5 6" key="1">
    <citation type="submission" date="2024-02" db="EMBL/GenBank/DDBJ databases">
        <title>Chromosome-scale genome assembly of the rough periwinkle Littorina saxatilis.</title>
        <authorList>
            <person name="De Jode A."/>
            <person name="Faria R."/>
            <person name="Formenti G."/>
            <person name="Sims Y."/>
            <person name="Smith T.P."/>
            <person name="Tracey A."/>
            <person name="Wood J.M.D."/>
            <person name="Zagrodzka Z.B."/>
            <person name="Johannesson K."/>
            <person name="Butlin R.K."/>
            <person name="Leder E.H."/>
        </authorList>
    </citation>
    <scope>NUCLEOTIDE SEQUENCE [LARGE SCALE GENOMIC DNA]</scope>
    <source>
        <strain evidence="5">Snail1</strain>
        <tissue evidence="5">Muscle</tissue>
    </source>
</reference>
<evidence type="ECO:0000313" key="6">
    <source>
        <dbReference type="Proteomes" id="UP001374579"/>
    </source>
</evidence>
<evidence type="ECO:0000256" key="1">
    <source>
        <dbReference type="ARBA" id="ARBA00004123"/>
    </source>
</evidence>
<dbReference type="Proteomes" id="UP001374579">
    <property type="component" value="Unassembled WGS sequence"/>
</dbReference>
<dbReference type="GO" id="GO:0006364">
    <property type="term" value="P:rRNA processing"/>
    <property type="evidence" value="ECO:0007669"/>
    <property type="project" value="TreeGrafter"/>
</dbReference>
<comment type="subcellular location">
    <subcellularLocation>
        <location evidence="1">Nucleus</location>
    </subcellularLocation>
</comment>
<dbReference type="SUPFAM" id="SSF48371">
    <property type="entry name" value="ARM repeat"/>
    <property type="match status" value="1"/>
</dbReference>
<dbReference type="GO" id="GO:0005634">
    <property type="term" value="C:nucleus"/>
    <property type="evidence" value="ECO:0007669"/>
    <property type="project" value="UniProtKB-SubCell"/>
</dbReference>
<proteinExistence type="inferred from homology"/>
<evidence type="ECO:0000256" key="3">
    <source>
        <dbReference type="ARBA" id="ARBA00023242"/>
    </source>
</evidence>